<dbReference type="EMBL" id="MU001706">
    <property type="protein sequence ID" value="KAF2452617.1"/>
    <property type="molecule type" value="Genomic_DNA"/>
</dbReference>
<keyword evidence="3" id="KW-1185">Reference proteome</keyword>
<dbReference type="AlphaFoldDB" id="A0A6A6NMC9"/>
<feature type="compositionally biased region" description="Low complexity" evidence="1">
    <location>
        <begin position="17"/>
        <end position="32"/>
    </location>
</feature>
<evidence type="ECO:0000313" key="2">
    <source>
        <dbReference type="EMBL" id="KAF2452617.1"/>
    </source>
</evidence>
<proteinExistence type="predicted"/>
<dbReference type="Proteomes" id="UP000799766">
    <property type="component" value="Unassembled WGS sequence"/>
</dbReference>
<sequence length="167" mass="17724">MDGQAGWRRWEVDGGCESESSSSASAPRLPSGRASWTPCEACPVVGSSSGVWFVLGWPWGAAAAAERAISSGGGGGIEANGERAAVCSVAEQKKPRPCYGVRRTALRSPTTCWVVRASVAAPDVARDCRRCTAAPTRSYLSTAQTHNGKERYATALSCERIFEQKRV</sequence>
<organism evidence="2 3">
    <name type="scientific">Lineolata rhizophorae</name>
    <dbReference type="NCBI Taxonomy" id="578093"/>
    <lineage>
        <taxon>Eukaryota</taxon>
        <taxon>Fungi</taxon>
        <taxon>Dikarya</taxon>
        <taxon>Ascomycota</taxon>
        <taxon>Pezizomycotina</taxon>
        <taxon>Dothideomycetes</taxon>
        <taxon>Dothideomycetes incertae sedis</taxon>
        <taxon>Lineolatales</taxon>
        <taxon>Lineolataceae</taxon>
        <taxon>Lineolata</taxon>
    </lineage>
</organism>
<evidence type="ECO:0000313" key="3">
    <source>
        <dbReference type="Proteomes" id="UP000799766"/>
    </source>
</evidence>
<name>A0A6A6NMC9_9PEZI</name>
<accession>A0A6A6NMC9</accession>
<feature type="region of interest" description="Disordered" evidence="1">
    <location>
        <begin position="1"/>
        <end position="32"/>
    </location>
</feature>
<gene>
    <name evidence="2" type="ORF">BDY21DRAFT_425020</name>
</gene>
<reference evidence="2" key="1">
    <citation type="journal article" date="2020" name="Stud. Mycol.">
        <title>101 Dothideomycetes genomes: a test case for predicting lifestyles and emergence of pathogens.</title>
        <authorList>
            <person name="Haridas S."/>
            <person name="Albert R."/>
            <person name="Binder M."/>
            <person name="Bloem J."/>
            <person name="Labutti K."/>
            <person name="Salamov A."/>
            <person name="Andreopoulos B."/>
            <person name="Baker S."/>
            <person name="Barry K."/>
            <person name="Bills G."/>
            <person name="Bluhm B."/>
            <person name="Cannon C."/>
            <person name="Castanera R."/>
            <person name="Culley D."/>
            <person name="Daum C."/>
            <person name="Ezra D."/>
            <person name="Gonzalez J."/>
            <person name="Henrissat B."/>
            <person name="Kuo A."/>
            <person name="Liang C."/>
            <person name="Lipzen A."/>
            <person name="Lutzoni F."/>
            <person name="Magnuson J."/>
            <person name="Mondo S."/>
            <person name="Nolan M."/>
            <person name="Ohm R."/>
            <person name="Pangilinan J."/>
            <person name="Park H.-J."/>
            <person name="Ramirez L."/>
            <person name="Alfaro M."/>
            <person name="Sun H."/>
            <person name="Tritt A."/>
            <person name="Yoshinaga Y."/>
            <person name="Zwiers L.-H."/>
            <person name="Turgeon B."/>
            <person name="Goodwin S."/>
            <person name="Spatafora J."/>
            <person name="Crous P."/>
            <person name="Grigoriev I."/>
        </authorList>
    </citation>
    <scope>NUCLEOTIDE SEQUENCE</scope>
    <source>
        <strain evidence="2">ATCC 16933</strain>
    </source>
</reference>
<evidence type="ECO:0000256" key="1">
    <source>
        <dbReference type="SAM" id="MobiDB-lite"/>
    </source>
</evidence>
<protein>
    <submittedName>
        <fullName evidence="2">Uncharacterized protein</fullName>
    </submittedName>
</protein>